<evidence type="ECO:0000313" key="1">
    <source>
        <dbReference type="EMBL" id="GFY73536.1"/>
    </source>
</evidence>
<gene>
    <name evidence="1" type="ORF">TNIN_158491</name>
</gene>
<dbReference type="AlphaFoldDB" id="A0A8X7CMN9"/>
<sequence>MLTSCTAIKNQWHLDSGRNTVAVTLVWWRVLLKEFVAKLNSPSFEQKYLVVVIPE</sequence>
<proteinExistence type="predicted"/>
<feature type="non-terminal residue" evidence="1">
    <location>
        <position position="55"/>
    </location>
</feature>
<organism evidence="1 2">
    <name type="scientific">Trichonephila inaurata madagascariensis</name>
    <dbReference type="NCBI Taxonomy" id="2747483"/>
    <lineage>
        <taxon>Eukaryota</taxon>
        <taxon>Metazoa</taxon>
        <taxon>Ecdysozoa</taxon>
        <taxon>Arthropoda</taxon>
        <taxon>Chelicerata</taxon>
        <taxon>Arachnida</taxon>
        <taxon>Araneae</taxon>
        <taxon>Araneomorphae</taxon>
        <taxon>Entelegynae</taxon>
        <taxon>Araneoidea</taxon>
        <taxon>Nephilidae</taxon>
        <taxon>Trichonephila</taxon>
        <taxon>Trichonephila inaurata</taxon>
    </lineage>
</organism>
<protein>
    <submittedName>
        <fullName evidence="1">Uncharacterized protein</fullName>
    </submittedName>
</protein>
<comment type="caution">
    <text evidence="1">The sequence shown here is derived from an EMBL/GenBank/DDBJ whole genome shotgun (WGS) entry which is preliminary data.</text>
</comment>
<evidence type="ECO:0000313" key="2">
    <source>
        <dbReference type="Proteomes" id="UP000886998"/>
    </source>
</evidence>
<reference evidence="1" key="1">
    <citation type="submission" date="2020-08" db="EMBL/GenBank/DDBJ databases">
        <title>Multicomponent nature underlies the extraordinary mechanical properties of spider dragline silk.</title>
        <authorList>
            <person name="Kono N."/>
            <person name="Nakamura H."/>
            <person name="Mori M."/>
            <person name="Yoshida Y."/>
            <person name="Ohtoshi R."/>
            <person name="Malay A.D."/>
            <person name="Moran D.A.P."/>
            <person name="Tomita M."/>
            <person name="Numata K."/>
            <person name="Arakawa K."/>
        </authorList>
    </citation>
    <scope>NUCLEOTIDE SEQUENCE</scope>
</reference>
<dbReference type="EMBL" id="BMAV01020155">
    <property type="protein sequence ID" value="GFY73536.1"/>
    <property type="molecule type" value="Genomic_DNA"/>
</dbReference>
<dbReference type="Proteomes" id="UP000886998">
    <property type="component" value="Unassembled WGS sequence"/>
</dbReference>
<keyword evidence="2" id="KW-1185">Reference proteome</keyword>
<accession>A0A8X7CMN9</accession>
<name>A0A8X7CMN9_9ARAC</name>